<dbReference type="Proteomes" id="UP001497480">
    <property type="component" value="Unassembled WGS sequence"/>
</dbReference>
<feature type="domain" description="DUF7755" evidence="2">
    <location>
        <begin position="2"/>
        <end position="47"/>
    </location>
</feature>
<dbReference type="Pfam" id="PF24938">
    <property type="entry name" value="DUF7755"/>
    <property type="match status" value="2"/>
</dbReference>
<proteinExistence type="predicted"/>
<feature type="transmembrane region" description="Helical" evidence="1">
    <location>
        <begin position="189"/>
        <end position="208"/>
    </location>
</feature>
<evidence type="ECO:0000259" key="2">
    <source>
        <dbReference type="Pfam" id="PF24938"/>
    </source>
</evidence>
<evidence type="ECO:0000313" key="3">
    <source>
        <dbReference type="EMBL" id="CAL0329666.1"/>
    </source>
</evidence>
<dbReference type="EMBL" id="CAXHTB010000022">
    <property type="protein sequence ID" value="CAL0329666.1"/>
    <property type="molecule type" value="Genomic_DNA"/>
</dbReference>
<keyword evidence="4" id="KW-1185">Reference proteome</keyword>
<reference evidence="3 4" key="1">
    <citation type="submission" date="2024-03" db="EMBL/GenBank/DDBJ databases">
        <authorList>
            <person name="Martinez-Hernandez J."/>
        </authorList>
    </citation>
    <scope>NUCLEOTIDE SEQUENCE [LARGE SCALE GENOMIC DNA]</scope>
</reference>
<dbReference type="PANTHER" id="PTHR36330">
    <property type="entry name" value="LIPASE/LIPOOXYGENASE, PLAT/LH2 FAMILY PROTEIN"/>
    <property type="match status" value="1"/>
</dbReference>
<protein>
    <recommendedName>
        <fullName evidence="2">DUF7755 domain-containing protein</fullName>
    </recommendedName>
</protein>
<keyword evidence="1" id="KW-1133">Transmembrane helix</keyword>
<gene>
    <name evidence="3" type="ORF">LLUT_LOCUS30726</name>
</gene>
<feature type="transmembrane region" description="Helical" evidence="1">
    <location>
        <begin position="153"/>
        <end position="177"/>
    </location>
</feature>
<dbReference type="AlphaFoldDB" id="A0AAV1Y6R6"/>
<organism evidence="3 4">
    <name type="scientific">Lupinus luteus</name>
    <name type="common">European yellow lupine</name>
    <dbReference type="NCBI Taxonomy" id="3873"/>
    <lineage>
        <taxon>Eukaryota</taxon>
        <taxon>Viridiplantae</taxon>
        <taxon>Streptophyta</taxon>
        <taxon>Embryophyta</taxon>
        <taxon>Tracheophyta</taxon>
        <taxon>Spermatophyta</taxon>
        <taxon>Magnoliopsida</taxon>
        <taxon>eudicotyledons</taxon>
        <taxon>Gunneridae</taxon>
        <taxon>Pentapetalae</taxon>
        <taxon>rosids</taxon>
        <taxon>fabids</taxon>
        <taxon>Fabales</taxon>
        <taxon>Fabaceae</taxon>
        <taxon>Papilionoideae</taxon>
        <taxon>50 kb inversion clade</taxon>
        <taxon>genistoids sensu lato</taxon>
        <taxon>core genistoids</taxon>
        <taxon>Genisteae</taxon>
        <taxon>Lupinus</taxon>
    </lineage>
</organism>
<feature type="domain" description="DUF7755" evidence="2">
    <location>
        <begin position="50"/>
        <end position="84"/>
    </location>
</feature>
<accession>A0AAV1Y6R6</accession>
<evidence type="ECO:0000313" key="4">
    <source>
        <dbReference type="Proteomes" id="UP001497480"/>
    </source>
</evidence>
<evidence type="ECO:0000256" key="1">
    <source>
        <dbReference type="SAM" id="Phobius"/>
    </source>
</evidence>
<sequence length="221" mass="23850">MDHSAESGDITHVDMLHFQRGSVDEFIFKGPKIANTEALWIGAESGQPPEDGELRYTGYRYEFLVDNVLLGEGSELSMLELRHGHMSDLHRIDPISFFDKGLYDIASFSAGENAGFAFLIGGIQGFLHLLLLQRSVDALPASELITCNKGEALLGGLKGSIASVALVVGFAVFAVIYSSVDLQVTTRDLIVGMMGFLACKVSVVLAAFKPIKPGLKLPSDM</sequence>
<keyword evidence="1" id="KW-0472">Membrane</keyword>
<comment type="caution">
    <text evidence="3">The sequence shown here is derived from an EMBL/GenBank/DDBJ whole genome shotgun (WGS) entry which is preliminary data.</text>
</comment>
<dbReference type="PANTHER" id="PTHR36330:SF2">
    <property type="entry name" value="LIPASE_LIPOOXYGENASE, PLAT_LH2 FAMILY PROTEIN"/>
    <property type="match status" value="1"/>
</dbReference>
<keyword evidence="1" id="KW-0812">Transmembrane</keyword>
<name>A0AAV1Y6R6_LUPLU</name>
<dbReference type="InterPro" id="IPR056657">
    <property type="entry name" value="DUF7755"/>
</dbReference>